<dbReference type="InParanoid" id="M4BY67"/>
<dbReference type="EMBL" id="JH598038">
    <property type="status" value="NOT_ANNOTATED_CDS"/>
    <property type="molecule type" value="Genomic_DNA"/>
</dbReference>
<protein>
    <recommendedName>
        <fullName evidence="1">ELMO domain-containing protein</fullName>
    </recommendedName>
</protein>
<dbReference type="HOGENOM" id="CLU_056289_1_0_1"/>
<dbReference type="EnsemblProtists" id="HpaT811499">
    <property type="protein sequence ID" value="HpaP811499"/>
    <property type="gene ID" value="HpaG811499"/>
</dbReference>
<evidence type="ECO:0000313" key="2">
    <source>
        <dbReference type="EnsemblProtists" id="HpaP811499"/>
    </source>
</evidence>
<organism evidence="2 3">
    <name type="scientific">Hyaloperonospora arabidopsidis (strain Emoy2)</name>
    <name type="common">Downy mildew agent</name>
    <name type="synonym">Peronospora arabidopsidis</name>
    <dbReference type="NCBI Taxonomy" id="559515"/>
    <lineage>
        <taxon>Eukaryota</taxon>
        <taxon>Sar</taxon>
        <taxon>Stramenopiles</taxon>
        <taxon>Oomycota</taxon>
        <taxon>Peronosporomycetes</taxon>
        <taxon>Peronosporales</taxon>
        <taxon>Peronosporaceae</taxon>
        <taxon>Hyaloperonospora</taxon>
    </lineage>
</organism>
<dbReference type="VEuPathDB" id="FungiDB:HpaG811499"/>
<evidence type="ECO:0000259" key="1">
    <source>
        <dbReference type="PROSITE" id="PS51335"/>
    </source>
</evidence>
<dbReference type="Pfam" id="PF04727">
    <property type="entry name" value="ELMO_CED12"/>
    <property type="match status" value="1"/>
</dbReference>
<dbReference type="Proteomes" id="UP000011713">
    <property type="component" value="Unassembled WGS sequence"/>
</dbReference>
<dbReference type="AlphaFoldDB" id="M4BY67"/>
<dbReference type="PANTHER" id="PTHR12771">
    <property type="entry name" value="ENGULFMENT AND CELL MOTILITY"/>
    <property type="match status" value="1"/>
</dbReference>
<dbReference type="eggNOG" id="KOG2998">
    <property type="taxonomic scope" value="Eukaryota"/>
</dbReference>
<dbReference type="PANTHER" id="PTHR12771:SF51">
    <property type="entry name" value="LD01482P"/>
    <property type="match status" value="1"/>
</dbReference>
<keyword evidence="3" id="KW-1185">Reference proteome</keyword>
<name>M4BY67_HYAAE</name>
<dbReference type="OMA" id="CTEFSEV"/>
<evidence type="ECO:0000313" key="3">
    <source>
        <dbReference type="Proteomes" id="UP000011713"/>
    </source>
</evidence>
<dbReference type="InterPro" id="IPR050868">
    <property type="entry name" value="ELMO_domain-containing"/>
</dbReference>
<dbReference type="InterPro" id="IPR006816">
    <property type="entry name" value="ELMO_dom"/>
</dbReference>
<accession>M4BY67</accession>
<feature type="domain" description="ELMO" evidence="1">
    <location>
        <begin position="92"/>
        <end position="247"/>
    </location>
</feature>
<sequence>MTSGQSLTVYPDIIMSAGLRVRHAAAARETVVVRIWRWIKITVWRVFYGQNEWQRLFQPAEVDEDERIVRFRTELGLSDTMAQTCDVVFAMKPFPMDETLRDVATRAQLDEKDVTIGTDPMSDFRGMGIFSLVQLNYFTKNYKVEAQRALEESNHPTRWYPFAVTGINVTAFLIELIDERLLDVKLYRLAANGKDDEDLNAGLTQLHDVYATIFTRFNKLWVDTNPRDVMAFPCLFQGLKNVIRAELMLASFRF</sequence>
<dbReference type="PROSITE" id="PS51335">
    <property type="entry name" value="ELMO"/>
    <property type="match status" value="1"/>
</dbReference>
<reference evidence="2" key="2">
    <citation type="submission" date="2015-06" db="UniProtKB">
        <authorList>
            <consortium name="EnsemblProtists"/>
        </authorList>
    </citation>
    <scope>IDENTIFICATION</scope>
    <source>
        <strain evidence="2">Emoy2</strain>
    </source>
</reference>
<proteinExistence type="predicted"/>
<reference evidence="3" key="1">
    <citation type="journal article" date="2010" name="Science">
        <title>Signatures of adaptation to obligate biotrophy in the Hyaloperonospora arabidopsidis genome.</title>
        <authorList>
            <person name="Baxter L."/>
            <person name="Tripathy S."/>
            <person name="Ishaque N."/>
            <person name="Boot N."/>
            <person name="Cabral A."/>
            <person name="Kemen E."/>
            <person name="Thines M."/>
            <person name="Ah-Fong A."/>
            <person name="Anderson R."/>
            <person name="Badejoko W."/>
            <person name="Bittner-Eddy P."/>
            <person name="Boore J.L."/>
            <person name="Chibucos M.C."/>
            <person name="Coates M."/>
            <person name="Dehal P."/>
            <person name="Delehaunty K."/>
            <person name="Dong S."/>
            <person name="Downton P."/>
            <person name="Dumas B."/>
            <person name="Fabro G."/>
            <person name="Fronick C."/>
            <person name="Fuerstenberg S.I."/>
            <person name="Fulton L."/>
            <person name="Gaulin E."/>
            <person name="Govers F."/>
            <person name="Hughes L."/>
            <person name="Humphray S."/>
            <person name="Jiang R.H."/>
            <person name="Judelson H."/>
            <person name="Kamoun S."/>
            <person name="Kyung K."/>
            <person name="Meijer H."/>
            <person name="Minx P."/>
            <person name="Morris P."/>
            <person name="Nelson J."/>
            <person name="Phuntumart V."/>
            <person name="Qutob D."/>
            <person name="Rehmany A."/>
            <person name="Rougon-Cardoso A."/>
            <person name="Ryden P."/>
            <person name="Torto-Alalibo T."/>
            <person name="Studholme D."/>
            <person name="Wang Y."/>
            <person name="Win J."/>
            <person name="Wood J."/>
            <person name="Clifton S.W."/>
            <person name="Rogers J."/>
            <person name="Van den Ackerveken G."/>
            <person name="Jones J.D."/>
            <person name="McDowell J.M."/>
            <person name="Beynon J."/>
            <person name="Tyler B.M."/>
        </authorList>
    </citation>
    <scope>NUCLEOTIDE SEQUENCE [LARGE SCALE GENOMIC DNA]</scope>
    <source>
        <strain evidence="3">Emoy2</strain>
    </source>
</reference>